<dbReference type="EMBL" id="OB660338">
    <property type="protein sequence ID" value="CAD7224261.1"/>
    <property type="molecule type" value="Genomic_DNA"/>
</dbReference>
<dbReference type="AlphaFoldDB" id="A0A7R8W7I1"/>
<dbReference type="SMART" id="SM00271">
    <property type="entry name" value="DnaJ"/>
    <property type="match status" value="1"/>
</dbReference>
<evidence type="ECO:0000313" key="7">
    <source>
        <dbReference type="EMBL" id="CAD7224261.1"/>
    </source>
</evidence>
<evidence type="ECO:0000256" key="5">
    <source>
        <dbReference type="ARBA" id="ARBA00046365"/>
    </source>
</evidence>
<dbReference type="PROSITE" id="PS00636">
    <property type="entry name" value="DNAJ_1"/>
    <property type="match status" value="1"/>
</dbReference>
<dbReference type="InterPro" id="IPR051948">
    <property type="entry name" value="Hsp70_co-chaperone_J-domain"/>
</dbReference>
<dbReference type="InterPro" id="IPR036869">
    <property type="entry name" value="J_dom_sf"/>
</dbReference>
<organism evidence="7">
    <name type="scientific">Cyprideis torosa</name>
    <dbReference type="NCBI Taxonomy" id="163714"/>
    <lineage>
        <taxon>Eukaryota</taxon>
        <taxon>Metazoa</taxon>
        <taxon>Ecdysozoa</taxon>
        <taxon>Arthropoda</taxon>
        <taxon>Crustacea</taxon>
        <taxon>Oligostraca</taxon>
        <taxon>Ostracoda</taxon>
        <taxon>Podocopa</taxon>
        <taxon>Podocopida</taxon>
        <taxon>Cytherocopina</taxon>
        <taxon>Cytheroidea</taxon>
        <taxon>Cytherideidae</taxon>
        <taxon>Cyprideis</taxon>
    </lineage>
</organism>
<evidence type="ECO:0000256" key="1">
    <source>
        <dbReference type="ARBA" id="ARBA00023186"/>
    </source>
</evidence>
<dbReference type="GO" id="GO:0051787">
    <property type="term" value="F:misfolded protein binding"/>
    <property type="evidence" value="ECO:0007669"/>
    <property type="project" value="TreeGrafter"/>
</dbReference>
<evidence type="ECO:0000256" key="2">
    <source>
        <dbReference type="ARBA" id="ARBA00040158"/>
    </source>
</evidence>
<evidence type="ECO:0000256" key="3">
    <source>
        <dbReference type="ARBA" id="ARBA00041533"/>
    </source>
</evidence>
<gene>
    <name evidence="7" type="ORF">CTOB1V02_LOCUS2231</name>
</gene>
<dbReference type="Pfam" id="PF00226">
    <property type="entry name" value="DnaJ"/>
    <property type="match status" value="1"/>
</dbReference>
<accession>A0A7R8W7I1</accession>
<name>A0A7R8W7I1_9CRUS</name>
<proteinExistence type="predicted"/>
<dbReference type="GO" id="GO:0005783">
    <property type="term" value="C:endoplasmic reticulum"/>
    <property type="evidence" value="ECO:0007669"/>
    <property type="project" value="TreeGrafter"/>
</dbReference>
<dbReference type="PANTHER" id="PTHR44360:SF1">
    <property type="entry name" value="DNAJ HOMOLOG SUBFAMILY B MEMBER 9"/>
    <property type="match status" value="1"/>
</dbReference>
<evidence type="ECO:0000259" key="6">
    <source>
        <dbReference type="PROSITE" id="PS50076"/>
    </source>
</evidence>
<comment type="subunit">
    <text evidence="5">Interacts with HSPA5/BiP; interaction is direct. Interacts with ERN1/IRE1 (via the luminal region). Interacts with DERL1.</text>
</comment>
<dbReference type="InterPro" id="IPR018253">
    <property type="entry name" value="DnaJ_domain_CS"/>
</dbReference>
<feature type="domain" description="J" evidence="6">
    <location>
        <begin position="25"/>
        <end position="89"/>
    </location>
</feature>
<sequence length="201" mass="21954">MKVDCVCLVSVSLLLIVDFILAGKDYYSILGVKKNAKDREIKKAFRKLAMKYHPDRNKDPGAEDKFKEIAEAYEVLSDEDKRRKYDKFGEAGLNGSGGGGGQAFHFDIHDFMKKFDFGGFGGVISTMGMEDLPEKTTILSRSTTSLTNKTTCSVFILEAVTPFLAVTSVVMSSIATMTVLNSTIAITNNIIGSNNSNVVVL</sequence>
<dbReference type="GO" id="GO:0051087">
    <property type="term" value="F:protein-folding chaperone binding"/>
    <property type="evidence" value="ECO:0007669"/>
    <property type="project" value="TreeGrafter"/>
</dbReference>
<dbReference type="GO" id="GO:0036503">
    <property type="term" value="P:ERAD pathway"/>
    <property type="evidence" value="ECO:0007669"/>
    <property type="project" value="TreeGrafter"/>
</dbReference>
<dbReference type="SUPFAM" id="SSF46565">
    <property type="entry name" value="Chaperone J-domain"/>
    <property type="match status" value="1"/>
</dbReference>
<dbReference type="PROSITE" id="PS50076">
    <property type="entry name" value="DNAJ_2"/>
    <property type="match status" value="1"/>
</dbReference>
<keyword evidence="1" id="KW-0143">Chaperone</keyword>
<dbReference type="PANTHER" id="PTHR44360">
    <property type="entry name" value="DNAJ HOMOLOG SUBFAMILY B MEMBER 9"/>
    <property type="match status" value="1"/>
</dbReference>
<protein>
    <recommendedName>
        <fullName evidence="2">DnaJ homolog subfamily B member 9</fullName>
    </recommendedName>
    <alternativeName>
        <fullName evidence="3">Endoplasmic reticulum DNA J domain-containing protein 4</fullName>
    </alternativeName>
</protein>
<dbReference type="Gene3D" id="1.10.287.110">
    <property type="entry name" value="DnaJ domain"/>
    <property type="match status" value="1"/>
</dbReference>
<dbReference type="FunFam" id="1.10.287.110:FF:000034">
    <property type="entry name" value="Chaperone protein DnaJ"/>
    <property type="match status" value="1"/>
</dbReference>
<evidence type="ECO:0000256" key="4">
    <source>
        <dbReference type="ARBA" id="ARBA00045428"/>
    </source>
</evidence>
<dbReference type="CDD" id="cd06257">
    <property type="entry name" value="DnaJ"/>
    <property type="match status" value="1"/>
</dbReference>
<comment type="function">
    <text evidence="4">Co-chaperone for Hsp70 protein HSPA5/BiP that acts as a key repressor of the ERN1/IRE1-mediated unfolded protein response (UPR). J domain-containing co-chaperones stimulate the ATPase activity of Hsp70 proteins and are required for efficient substrate recognition by Hsp70 proteins. In the unstressed endoplasmic reticulum, interacts with the luminal region of ERN1/IRE1 and selectively recruits HSPA5/BiP: HSPA5/BiP disrupts the dimerization of the active ERN1/IRE1 luminal region, thereby inactivating ERN1/IRE1. Also involved in endoplasmic reticulum-associated degradation (ERAD) of misfolded proteins. Required for survival of B-cell progenitors and normal antibody production.</text>
</comment>
<dbReference type="OrthoDB" id="6342062at2759"/>
<dbReference type="PRINTS" id="PR00625">
    <property type="entry name" value="JDOMAIN"/>
</dbReference>
<reference evidence="7" key="1">
    <citation type="submission" date="2020-11" db="EMBL/GenBank/DDBJ databases">
        <authorList>
            <person name="Tran Van P."/>
        </authorList>
    </citation>
    <scope>NUCLEOTIDE SEQUENCE</scope>
</reference>
<dbReference type="InterPro" id="IPR001623">
    <property type="entry name" value="DnaJ_domain"/>
</dbReference>